<dbReference type="SUPFAM" id="SSF116734">
    <property type="entry name" value="DNA methylase specificity domain"/>
    <property type="match status" value="1"/>
</dbReference>
<keyword evidence="2" id="KW-0238">DNA-binding</keyword>
<dbReference type="PANTHER" id="PTHR30408">
    <property type="entry name" value="TYPE-1 RESTRICTION ENZYME ECOKI SPECIFICITY PROTEIN"/>
    <property type="match status" value="1"/>
</dbReference>
<dbReference type="Proteomes" id="UP001460679">
    <property type="component" value="Chromosome"/>
</dbReference>
<gene>
    <name evidence="3" type="ORF">WG616_03490</name>
</gene>
<organism evidence="3 4">
    <name type="scientific">[Mycoplasma] gypis</name>
    <dbReference type="NCBI Taxonomy" id="92404"/>
    <lineage>
        <taxon>Bacteria</taxon>
        <taxon>Bacillati</taxon>
        <taxon>Mycoplasmatota</taxon>
        <taxon>Mycoplasmoidales</taxon>
        <taxon>Metamycoplasmataceae</taxon>
        <taxon>Metamycoplasma</taxon>
    </lineage>
</organism>
<accession>A0ABZ2RUK1</accession>
<evidence type="ECO:0000256" key="2">
    <source>
        <dbReference type="ARBA" id="ARBA00023125"/>
    </source>
</evidence>
<dbReference type="EMBL" id="CP148066">
    <property type="protein sequence ID" value="WXL28401.1"/>
    <property type="molecule type" value="Genomic_DNA"/>
</dbReference>
<evidence type="ECO:0000256" key="1">
    <source>
        <dbReference type="ARBA" id="ARBA00022747"/>
    </source>
</evidence>
<evidence type="ECO:0000313" key="3">
    <source>
        <dbReference type="EMBL" id="WXL28401.1"/>
    </source>
</evidence>
<sequence>MNKEKTILTIDNTISKNQDTFANFKLINDSFLNQDTTSNIYIYIRCQIISNLRDHENYRFLVSRNTKNSYLESTELVLLNTDKDTQDYNSFLNGSHNNIKNNNAPKIRFREYKENWKNDNFSNIFDFISDKGHCELQILSTFKRDGMIPRNLDIHTSEITIKNYKKIEKGDFVNHLSSYQYGFSYSDFVGITSPAYDIFRIIDIKKQVDLFWKYFFMSEDFIKSLKSITYGIRQGKKTSSSEIKDFKFFYPIEKEQQKIGSFFQNIDILLKNIEQKTEKIQSLKNFLLQKMFPKNNKKSPK</sequence>
<keyword evidence="1" id="KW-0680">Restriction system</keyword>
<keyword evidence="4" id="KW-1185">Reference proteome</keyword>
<name>A0ABZ2RUK1_9BACT</name>
<dbReference type="InterPro" id="IPR052021">
    <property type="entry name" value="Type-I_RS_S_subunit"/>
</dbReference>
<protein>
    <submittedName>
        <fullName evidence="3">Uncharacterized protein</fullName>
    </submittedName>
</protein>
<dbReference type="InterPro" id="IPR044946">
    <property type="entry name" value="Restrct_endonuc_typeI_TRD_sf"/>
</dbReference>
<reference evidence="3" key="1">
    <citation type="submission" date="2024-03" db="EMBL/GenBank/DDBJ databases">
        <title>Complete genome sequence of Mycoplasma gypis type strain B1/T1.</title>
        <authorList>
            <person name="Spergser J."/>
        </authorList>
    </citation>
    <scope>NUCLEOTIDE SEQUENCE [LARGE SCALE GENOMIC DNA]</scope>
    <source>
        <strain evidence="3">B1/T1</strain>
    </source>
</reference>
<proteinExistence type="predicted"/>
<dbReference type="Gene3D" id="3.90.220.20">
    <property type="entry name" value="DNA methylase specificity domains"/>
    <property type="match status" value="1"/>
</dbReference>
<dbReference type="PANTHER" id="PTHR30408:SF12">
    <property type="entry name" value="TYPE I RESTRICTION ENZYME MJAVIII SPECIFICITY SUBUNIT"/>
    <property type="match status" value="1"/>
</dbReference>
<evidence type="ECO:0000313" key="4">
    <source>
        <dbReference type="Proteomes" id="UP001460679"/>
    </source>
</evidence>
<dbReference type="RefSeq" id="WP_338867425.1">
    <property type="nucleotide sequence ID" value="NZ_CP148066.1"/>
</dbReference>